<organism evidence="2 3">
    <name type="scientific">Marinicella litoralis</name>
    <dbReference type="NCBI Taxonomy" id="644220"/>
    <lineage>
        <taxon>Bacteria</taxon>
        <taxon>Pseudomonadati</taxon>
        <taxon>Pseudomonadota</taxon>
        <taxon>Gammaproteobacteria</taxon>
        <taxon>Lysobacterales</taxon>
        <taxon>Marinicellaceae</taxon>
        <taxon>Marinicella</taxon>
    </lineage>
</organism>
<dbReference type="InterPro" id="IPR025641">
    <property type="entry name" value="DUF4340"/>
</dbReference>
<name>A0A4R6XLE3_9GAMM</name>
<protein>
    <submittedName>
        <fullName evidence="2">Uncharacterized protein DUF4340</fullName>
    </submittedName>
</protein>
<accession>A0A4R6XLE3</accession>
<dbReference type="RefSeq" id="WP_099019602.1">
    <property type="nucleotide sequence ID" value="NZ_NIHB01000003.1"/>
</dbReference>
<evidence type="ECO:0000313" key="2">
    <source>
        <dbReference type="EMBL" id="TDR18397.1"/>
    </source>
</evidence>
<dbReference type="EMBL" id="SNZB01000005">
    <property type="protein sequence ID" value="TDR18397.1"/>
    <property type="molecule type" value="Genomic_DNA"/>
</dbReference>
<evidence type="ECO:0000313" key="3">
    <source>
        <dbReference type="Proteomes" id="UP000295724"/>
    </source>
</evidence>
<feature type="domain" description="DUF4340" evidence="1">
    <location>
        <begin position="76"/>
        <end position="238"/>
    </location>
</feature>
<dbReference type="AlphaFoldDB" id="A0A4R6XLE3"/>
<keyword evidence="3" id="KW-1185">Reference proteome</keyword>
<dbReference type="OrthoDB" id="6384455at2"/>
<dbReference type="Proteomes" id="UP000295724">
    <property type="component" value="Unassembled WGS sequence"/>
</dbReference>
<dbReference type="Pfam" id="PF14238">
    <property type="entry name" value="DUF4340"/>
    <property type="match status" value="1"/>
</dbReference>
<proteinExistence type="predicted"/>
<sequence>MLNNLKALLGLLIVIAGVAYYVTKADSEQNLTTRFLMPDWQISPDQIEAINKVQLEKDGEMISVIKEGGNWSIEGGFFANTETLSQLFQSIQSALIVEEKTANPKNHEQLNLGENGLKVSFFEDNKIVDAVFVGKNTGADLVFVRHENENQTYTVRGLKSIPFNLDSWQLKTILDYPADQVVKVEFNPAEEAAFAVQRNVNDLSLNLVDFPDGFQYKSDTQLSTLAAGLSRLMIDEALPVNLEGMELHSVNRYQLNDGSTVELQIYQKGEEYFLTVSGDKHLHYAPWMLKIAEYKFNALNKKLSDLIEHKADSESAVSVPEDPVE</sequence>
<reference evidence="2 3" key="1">
    <citation type="submission" date="2019-03" db="EMBL/GenBank/DDBJ databases">
        <title>Genomic Encyclopedia of Type Strains, Phase IV (KMG-IV): sequencing the most valuable type-strain genomes for metagenomic binning, comparative biology and taxonomic classification.</title>
        <authorList>
            <person name="Goeker M."/>
        </authorList>
    </citation>
    <scope>NUCLEOTIDE SEQUENCE [LARGE SCALE GENOMIC DNA]</scope>
    <source>
        <strain evidence="2 3">DSM 25488</strain>
    </source>
</reference>
<evidence type="ECO:0000259" key="1">
    <source>
        <dbReference type="Pfam" id="PF14238"/>
    </source>
</evidence>
<comment type="caution">
    <text evidence="2">The sequence shown here is derived from an EMBL/GenBank/DDBJ whole genome shotgun (WGS) entry which is preliminary data.</text>
</comment>
<gene>
    <name evidence="2" type="ORF">C8D91_2314</name>
</gene>